<accession>A0A286D8M4</accession>
<feature type="region of interest" description="Disordered" evidence="1">
    <location>
        <begin position="167"/>
        <end position="194"/>
    </location>
</feature>
<feature type="compositionally biased region" description="Basic residues" evidence="1">
    <location>
        <begin position="183"/>
        <end position="194"/>
    </location>
</feature>
<sequence>MDPVAFHYMEALHRRANDHGGQTRRALEGKLSGLIQDYAGALERTAFKAPDRGRRTAPARGALGALVDGLASRAAARDGGAADSGASGSAFPQLDALHDFRKIWASVRTASQVRRSLEPSPMTAGPLNSGSLVHRSLTLMRELSPGYLQQFLAYVDALSWLQQMNGSGGLAARDASPRDGGKPRTRPRPRKRSQ</sequence>
<dbReference type="AlphaFoldDB" id="A0A286D8M4"/>
<dbReference type="Proteomes" id="UP000219374">
    <property type="component" value="Unassembled WGS sequence"/>
</dbReference>
<protein>
    <recommendedName>
        <fullName evidence="4">DUF2894 domain-containing protein</fullName>
    </recommendedName>
</protein>
<evidence type="ECO:0000313" key="3">
    <source>
        <dbReference type="Proteomes" id="UP000219374"/>
    </source>
</evidence>
<proteinExistence type="predicted"/>
<dbReference type="EMBL" id="OCND01000005">
    <property type="protein sequence ID" value="SOD55012.1"/>
    <property type="molecule type" value="Genomic_DNA"/>
</dbReference>
<evidence type="ECO:0000256" key="1">
    <source>
        <dbReference type="SAM" id="MobiDB-lite"/>
    </source>
</evidence>
<organism evidence="2 3">
    <name type="scientific">Pseudoxanthomonas wuyuanensis</name>
    <dbReference type="NCBI Taxonomy" id="1073196"/>
    <lineage>
        <taxon>Bacteria</taxon>
        <taxon>Pseudomonadati</taxon>
        <taxon>Pseudomonadota</taxon>
        <taxon>Gammaproteobacteria</taxon>
        <taxon>Lysobacterales</taxon>
        <taxon>Lysobacteraceae</taxon>
        <taxon>Pseudoxanthomonas</taxon>
    </lineage>
</organism>
<evidence type="ECO:0008006" key="4">
    <source>
        <dbReference type="Google" id="ProtNLM"/>
    </source>
</evidence>
<dbReference type="InterPro" id="IPR021549">
    <property type="entry name" value="DUF2894"/>
</dbReference>
<evidence type="ECO:0000313" key="2">
    <source>
        <dbReference type="EMBL" id="SOD55012.1"/>
    </source>
</evidence>
<reference evidence="2 3" key="1">
    <citation type="submission" date="2017-09" db="EMBL/GenBank/DDBJ databases">
        <authorList>
            <person name="Ehlers B."/>
            <person name="Leendertz F.H."/>
        </authorList>
    </citation>
    <scope>NUCLEOTIDE SEQUENCE [LARGE SCALE GENOMIC DNA]</scope>
    <source>
        <strain evidence="2 3">CGMCC 1.10978</strain>
    </source>
</reference>
<name>A0A286D8M4_9GAMM</name>
<gene>
    <name evidence="2" type="ORF">SAMN06296416_105286</name>
</gene>
<keyword evidence="3" id="KW-1185">Reference proteome</keyword>
<dbReference type="Pfam" id="PF11445">
    <property type="entry name" value="DUF2894"/>
    <property type="match status" value="1"/>
</dbReference>